<evidence type="ECO:0000256" key="5">
    <source>
        <dbReference type="SAM" id="Phobius"/>
    </source>
</evidence>
<keyword evidence="2 5" id="KW-0812">Transmembrane</keyword>
<evidence type="ECO:0000256" key="1">
    <source>
        <dbReference type="ARBA" id="ARBA00004141"/>
    </source>
</evidence>
<evidence type="ECO:0000313" key="7">
    <source>
        <dbReference type="EMBL" id="GAB04156.1"/>
    </source>
</evidence>
<evidence type="ECO:0000256" key="3">
    <source>
        <dbReference type="ARBA" id="ARBA00022989"/>
    </source>
</evidence>
<comment type="caution">
    <text evidence="7">The sequence shown here is derived from an EMBL/GenBank/DDBJ whole genome shotgun (WGS) entry which is preliminary data.</text>
</comment>
<name>G7GKN1_9ACTN</name>
<dbReference type="STRING" id="1075090.GOAMR_13_00120"/>
<reference evidence="7 8" key="1">
    <citation type="submission" date="2011-11" db="EMBL/GenBank/DDBJ databases">
        <title>Whole genome shotgun sequence of Gordonia amarae NBRC 15530.</title>
        <authorList>
            <person name="Takarada H."/>
            <person name="Hosoyama A."/>
            <person name="Tsuchikane K."/>
            <person name="Katsumata H."/>
            <person name="Yamazaki S."/>
            <person name="Fujita N."/>
        </authorList>
    </citation>
    <scope>NUCLEOTIDE SEQUENCE [LARGE SCALE GENOMIC DNA]</scope>
    <source>
        <strain evidence="7 8">NBRC 15530</strain>
    </source>
</reference>
<comment type="subcellular location">
    <subcellularLocation>
        <location evidence="1">Membrane</location>
        <topology evidence="1">Multi-pass membrane protein</topology>
    </subcellularLocation>
</comment>
<evidence type="ECO:0000259" key="6">
    <source>
        <dbReference type="Pfam" id="PF13515"/>
    </source>
</evidence>
<proteinExistence type="predicted"/>
<dbReference type="Pfam" id="PF13515">
    <property type="entry name" value="FUSC_2"/>
    <property type="match status" value="1"/>
</dbReference>
<evidence type="ECO:0000313" key="8">
    <source>
        <dbReference type="Proteomes" id="UP000006023"/>
    </source>
</evidence>
<keyword evidence="8" id="KW-1185">Reference proteome</keyword>
<gene>
    <name evidence="7" type="ORF">GOAMR_13_00120</name>
</gene>
<evidence type="ECO:0000256" key="4">
    <source>
        <dbReference type="ARBA" id="ARBA00023136"/>
    </source>
</evidence>
<dbReference type="AlphaFoldDB" id="G7GKN1"/>
<dbReference type="eggNOG" id="COG4129">
    <property type="taxonomic scope" value="Bacteria"/>
</dbReference>
<feature type="transmembrane region" description="Helical" evidence="5">
    <location>
        <begin position="162"/>
        <end position="181"/>
    </location>
</feature>
<sequence length="381" mass="40739">MSGKQPALSVRTRVRRRIRRRIDALPKPLSLRVRRLWLSAVPITQCAVAAGLAWWIAVVLLDHDRPFFAPIAAVVSLGLSLAKRWRRSVELVSGVTVGILAGDLVISWIGSGTWQIMVVIAIAMSIAVFLDEGPLLPMQAASSAALVATLLPPGDSAGIERAVDALIGGVVGILVVALMPVNPALRSTRDAAGVLGTIRDAATDLAAGLRAQDVDTVSDVLARARGTQGAINTMRADMAGGREISTISPLYWSSRQRLQRIAATADPIDNSVRNFRVVARRALAMTQAGEQLRPEIIEIIGDLSGAYEILREMMLAPPGGEPDEADAARVLRTIARKARTDLVTDSPMSETAILAQLRSLIVDLLMVAGLRRSSARATLRD</sequence>
<dbReference type="RefSeq" id="WP_005182825.1">
    <property type="nucleotide sequence ID" value="NZ_BAED01000013.1"/>
</dbReference>
<organism evidence="7 8">
    <name type="scientific">Gordonia amarae NBRC 15530</name>
    <dbReference type="NCBI Taxonomy" id="1075090"/>
    <lineage>
        <taxon>Bacteria</taxon>
        <taxon>Bacillati</taxon>
        <taxon>Actinomycetota</taxon>
        <taxon>Actinomycetes</taxon>
        <taxon>Mycobacteriales</taxon>
        <taxon>Gordoniaceae</taxon>
        <taxon>Gordonia</taxon>
    </lineage>
</organism>
<evidence type="ECO:0000256" key="2">
    <source>
        <dbReference type="ARBA" id="ARBA00022692"/>
    </source>
</evidence>
<feature type="transmembrane region" description="Helical" evidence="5">
    <location>
        <begin position="36"/>
        <end position="61"/>
    </location>
</feature>
<dbReference type="InterPro" id="IPR049453">
    <property type="entry name" value="Memb_transporter_dom"/>
</dbReference>
<keyword evidence="3 5" id="KW-1133">Transmembrane helix</keyword>
<feature type="transmembrane region" description="Helical" evidence="5">
    <location>
        <begin position="67"/>
        <end position="82"/>
    </location>
</feature>
<accession>G7GKN1</accession>
<feature type="domain" description="Integral membrane bound transporter" evidence="6">
    <location>
        <begin position="53"/>
        <end position="175"/>
    </location>
</feature>
<dbReference type="Proteomes" id="UP000006023">
    <property type="component" value="Unassembled WGS sequence"/>
</dbReference>
<protein>
    <recommendedName>
        <fullName evidence="6">Integral membrane bound transporter domain-containing protein</fullName>
    </recommendedName>
</protein>
<dbReference type="GO" id="GO:0016020">
    <property type="term" value="C:membrane"/>
    <property type="evidence" value="ECO:0007669"/>
    <property type="project" value="UniProtKB-SubCell"/>
</dbReference>
<dbReference type="EMBL" id="BAED01000013">
    <property type="protein sequence ID" value="GAB04156.1"/>
    <property type="molecule type" value="Genomic_DNA"/>
</dbReference>
<feature type="transmembrane region" description="Helical" evidence="5">
    <location>
        <begin position="114"/>
        <end position="130"/>
    </location>
</feature>
<keyword evidence="4 5" id="KW-0472">Membrane</keyword>